<dbReference type="AlphaFoldDB" id="A0A8H3L954"/>
<proteinExistence type="predicted"/>
<name>A0A8H3L954_9GLOM</name>
<dbReference type="Pfam" id="PF13649">
    <property type="entry name" value="Methyltransf_25"/>
    <property type="match status" value="1"/>
</dbReference>
<dbReference type="CDD" id="cd02440">
    <property type="entry name" value="AdoMet_MTases"/>
    <property type="match status" value="1"/>
</dbReference>
<reference evidence="2" key="1">
    <citation type="submission" date="2019-10" db="EMBL/GenBank/DDBJ databases">
        <title>Conservation and host-specific expression of non-tandemly repeated heterogenous ribosome RNA gene in arbuscular mycorrhizal fungi.</title>
        <authorList>
            <person name="Maeda T."/>
            <person name="Kobayashi Y."/>
            <person name="Nakagawa T."/>
            <person name="Ezawa T."/>
            <person name="Yamaguchi K."/>
            <person name="Bino T."/>
            <person name="Nishimoto Y."/>
            <person name="Shigenobu S."/>
            <person name="Kawaguchi M."/>
        </authorList>
    </citation>
    <scope>NUCLEOTIDE SEQUENCE</scope>
    <source>
        <strain evidence="2">HR1</strain>
    </source>
</reference>
<dbReference type="OrthoDB" id="2013972at2759"/>
<dbReference type="EMBL" id="BLAL01000065">
    <property type="protein sequence ID" value="GES82914.1"/>
    <property type="molecule type" value="Genomic_DNA"/>
</dbReference>
<accession>A0A8H3L954</accession>
<dbReference type="GO" id="GO:0032259">
    <property type="term" value="P:methylation"/>
    <property type="evidence" value="ECO:0007669"/>
    <property type="project" value="UniProtKB-KW"/>
</dbReference>
<dbReference type="SUPFAM" id="SSF53335">
    <property type="entry name" value="S-adenosyl-L-methionine-dependent methyltransferases"/>
    <property type="match status" value="1"/>
</dbReference>
<evidence type="ECO:0000313" key="3">
    <source>
        <dbReference type="Proteomes" id="UP000615446"/>
    </source>
</evidence>
<dbReference type="PANTHER" id="PTHR43591">
    <property type="entry name" value="METHYLTRANSFERASE"/>
    <property type="match status" value="1"/>
</dbReference>
<evidence type="ECO:0000259" key="1">
    <source>
        <dbReference type="Pfam" id="PF13649"/>
    </source>
</evidence>
<dbReference type="InterPro" id="IPR029063">
    <property type="entry name" value="SAM-dependent_MTases_sf"/>
</dbReference>
<sequence>MPISNIYQYEHEITWVHNEIDDVYSEQIDISDKEDDHESQDEKVSYESLNSQDFQDATRATYSWNEEIDRLHLQHYHFKYIWQKNFSAPIEHRLKENARILDVGCGAGTWLLEMSTDFPRSTFVGVDIATMYPSDVMPLNCEFMQCNVLDGIQFADNTFDFVHMRLMTFAFIDNEWFEKVINELIRVLKSGGMVEIMVINKNKSNQGPVTKQLCNALFSYMYENGFMNDLFPDRVKDCLMSTDQLKDVIQEEKLIPIGKWAGNFGISFEDLHNSWPSVRIPLSTHMSISPENFDELVDKCVNEIDEFKTYFNTARIYVRDRLIVDRQLISKPPKISTSLHRNAALWLITSVVIECRSGLPVVMLIVIENSVFNDFNDLEHICLINEVIRRAATLSVQPKAEKLVSDYHI</sequence>
<protein>
    <submittedName>
        <fullName evidence="2">S-adenosyl-L-methionine-dependent methyltransferase</fullName>
    </submittedName>
</protein>
<dbReference type="InterPro" id="IPR041698">
    <property type="entry name" value="Methyltransf_25"/>
</dbReference>
<dbReference type="GO" id="GO:0008168">
    <property type="term" value="F:methyltransferase activity"/>
    <property type="evidence" value="ECO:0007669"/>
    <property type="project" value="UniProtKB-KW"/>
</dbReference>
<dbReference type="Proteomes" id="UP000615446">
    <property type="component" value="Unassembled WGS sequence"/>
</dbReference>
<comment type="caution">
    <text evidence="2">The sequence shown here is derived from an EMBL/GenBank/DDBJ whole genome shotgun (WGS) entry which is preliminary data.</text>
</comment>
<gene>
    <name evidence="2" type="ORF">RCL2_001009300</name>
</gene>
<feature type="domain" description="Methyltransferase" evidence="1">
    <location>
        <begin position="100"/>
        <end position="192"/>
    </location>
</feature>
<evidence type="ECO:0000313" key="2">
    <source>
        <dbReference type="EMBL" id="GES82914.1"/>
    </source>
</evidence>
<keyword evidence="2" id="KW-0489">Methyltransferase</keyword>
<dbReference type="Gene3D" id="3.40.50.150">
    <property type="entry name" value="Vaccinia Virus protein VP39"/>
    <property type="match status" value="1"/>
</dbReference>
<organism evidence="2 3">
    <name type="scientific">Rhizophagus clarus</name>
    <dbReference type="NCBI Taxonomy" id="94130"/>
    <lineage>
        <taxon>Eukaryota</taxon>
        <taxon>Fungi</taxon>
        <taxon>Fungi incertae sedis</taxon>
        <taxon>Mucoromycota</taxon>
        <taxon>Glomeromycotina</taxon>
        <taxon>Glomeromycetes</taxon>
        <taxon>Glomerales</taxon>
        <taxon>Glomeraceae</taxon>
        <taxon>Rhizophagus</taxon>
    </lineage>
</organism>
<keyword evidence="2" id="KW-0808">Transferase</keyword>